<dbReference type="GeneID" id="85346903"/>
<keyword evidence="2" id="KW-1185">Reference proteome</keyword>
<sequence length="166" mass="18742">MSAGDLYRYLPLDPNESNRSTKPCQCLSTLWRRDWVYPLVFPLIPCHVPRPAHLLSTTQQLQLVSKSMSPFILLFFSSFSSTTVYTPMHVKLVGSPASCQGSVDKKAMPPIRELQYARAIQKKNQIDLVLPTLPNSLCRVMTRGYIGTIAALQENPNHSFRSHLLI</sequence>
<name>A0AAJ0DTF1_9PEZI</name>
<dbReference type="EMBL" id="MOOE01000023">
    <property type="protein sequence ID" value="KAK1510383.1"/>
    <property type="molecule type" value="Genomic_DNA"/>
</dbReference>
<dbReference type="Proteomes" id="UP001240678">
    <property type="component" value="Unassembled WGS sequence"/>
</dbReference>
<dbReference type="AlphaFoldDB" id="A0AAJ0DTF1"/>
<organism evidence="1 2">
    <name type="scientific">Colletotrichum costaricense</name>
    <dbReference type="NCBI Taxonomy" id="1209916"/>
    <lineage>
        <taxon>Eukaryota</taxon>
        <taxon>Fungi</taxon>
        <taxon>Dikarya</taxon>
        <taxon>Ascomycota</taxon>
        <taxon>Pezizomycotina</taxon>
        <taxon>Sordariomycetes</taxon>
        <taxon>Hypocreomycetidae</taxon>
        <taxon>Glomerellales</taxon>
        <taxon>Glomerellaceae</taxon>
        <taxon>Colletotrichum</taxon>
        <taxon>Colletotrichum acutatum species complex</taxon>
    </lineage>
</organism>
<evidence type="ECO:0000313" key="2">
    <source>
        <dbReference type="Proteomes" id="UP001240678"/>
    </source>
</evidence>
<proteinExistence type="predicted"/>
<protein>
    <submittedName>
        <fullName evidence="1">Uncharacterized protein</fullName>
    </submittedName>
</protein>
<dbReference type="RefSeq" id="XP_060305959.1">
    <property type="nucleotide sequence ID" value="XM_060463356.1"/>
</dbReference>
<gene>
    <name evidence="1" type="ORF">CCOS01_15214</name>
</gene>
<reference evidence="1 2" key="1">
    <citation type="submission" date="2016-10" db="EMBL/GenBank/DDBJ databases">
        <title>The genome sequence of Colletotrichum fioriniae PJ7.</title>
        <authorList>
            <person name="Baroncelli R."/>
        </authorList>
    </citation>
    <scope>NUCLEOTIDE SEQUENCE [LARGE SCALE GENOMIC DNA]</scope>
    <source>
        <strain evidence="1 2">IMI 309622</strain>
    </source>
</reference>
<evidence type="ECO:0000313" key="1">
    <source>
        <dbReference type="EMBL" id="KAK1510383.1"/>
    </source>
</evidence>
<accession>A0AAJ0DTF1</accession>
<comment type="caution">
    <text evidence="1">The sequence shown here is derived from an EMBL/GenBank/DDBJ whole genome shotgun (WGS) entry which is preliminary data.</text>
</comment>